<proteinExistence type="predicted"/>
<organism evidence="2 3">
    <name type="scientific">Mycobacterium ostraviense</name>
    <dbReference type="NCBI Taxonomy" id="2738409"/>
    <lineage>
        <taxon>Bacteria</taxon>
        <taxon>Bacillati</taxon>
        <taxon>Actinomycetota</taxon>
        <taxon>Actinomycetes</taxon>
        <taxon>Mycobacteriales</taxon>
        <taxon>Mycobacteriaceae</taxon>
        <taxon>Mycobacterium</taxon>
    </lineage>
</organism>
<dbReference type="Proteomes" id="UP000077342">
    <property type="component" value="Unassembled WGS sequence"/>
</dbReference>
<keyword evidence="3" id="KW-1185">Reference proteome</keyword>
<evidence type="ECO:0000313" key="3">
    <source>
        <dbReference type="Proteomes" id="UP000077342"/>
    </source>
</evidence>
<sequence>MNRITIMLIMVGHVAQLPARRATRRVRRRGKVVLAASVVISVLAAVAACGNGPSPKNSRSSASITTATTVPATTQTTSAADRLKDMIPAALECKVDSAGTQINQHRLPGRCAKAGLQAPVVYWLFPDAGTLASGFNKPPRADLNESLVACPGKGPSPQDWQAPQIRSEATNCHAWSARG</sequence>
<feature type="region of interest" description="Disordered" evidence="1">
    <location>
        <begin position="51"/>
        <end position="79"/>
    </location>
</feature>
<evidence type="ECO:0000256" key="1">
    <source>
        <dbReference type="SAM" id="MobiDB-lite"/>
    </source>
</evidence>
<gene>
    <name evidence="2" type="ORF">A4G28_20380</name>
</gene>
<protein>
    <submittedName>
        <fullName evidence="2">Uncharacterized protein</fullName>
    </submittedName>
</protein>
<reference evidence="3" key="1">
    <citation type="submission" date="2016-04" db="EMBL/GenBank/DDBJ databases">
        <authorList>
            <person name="Strapagiel D."/>
            <person name="Borowka P."/>
            <person name="Marciniak B."/>
            <person name="Bakula Z."/>
            <person name="Van Ingen J."/>
            <person name="Safianowska A."/>
            <person name="Dziadek J."/>
            <person name="Jagielski T."/>
        </authorList>
    </citation>
    <scope>NUCLEOTIDE SEQUENCE [LARGE SCALE GENOMIC DNA]</scope>
    <source>
        <strain evidence="3">1010001458</strain>
    </source>
</reference>
<name>A0A163ZL36_9MYCO</name>
<dbReference type="AlphaFoldDB" id="A0A163ZL36"/>
<comment type="caution">
    <text evidence="2">The sequence shown here is derived from an EMBL/GenBank/DDBJ whole genome shotgun (WGS) entry which is preliminary data.</text>
</comment>
<dbReference type="EMBL" id="LWCI01000113">
    <property type="protein sequence ID" value="KZS61633.1"/>
    <property type="molecule type" value="Genomic_DNA"/>
</dbReference>
<evidence type="ECO:0000313" key="2">
    <source>
        <dbReference type="EMBL" id="KZS61633.1"/>
    </source>
</evidence>
<feature type="compositionally biased region" description="Low complexity" evidence="1">
    <location>
        <begin position="58"/>
        <end position="79"/>
    </location>
</feature>
<accession>A0A163ZL36</accession>